<organism evidence="1 2">
    <name type="scientific">Streptomyces mangrovisoli</name>
    <dbReference type="NCBI Taxonomy" id="1428628"/>
    <lineage>
        <taxon>Bacteria</taxon>
        <taxon>Bacillati</taxon>
        <taxon>Actinomycetota</taxon>
        <taxon>Actinomycetes</taxon>
        <taxon>Kitasatosporales</taxon>
        <taxon>Streptomycetaceae</taxon>
        <taxon>Streptomyces</taxon>
    </lineage>
</organism>
<proteinExistence type="predicted"/>
<reference evidence="1" key="1">
    <citation type="submission" date="2016-10" db="EMBL/GenBank/DDBJ databases">
        <title>Genome sequence of Streptomyces mangrovisoli MUSC 149.</title>
        <authorList>
            <person name="Lee L.-H."/>
            <person name="Ser H.-L."/>
        </authorList>
    </citation>
    <scope>NUCLEOTIDE SEQUENCE [LARGE SCALE GENOMIC DNA]</scope>
    <source>
        <strain evidence="1">MUSC 149</strain>
    </source>
</reference>
<name>A0A1J4NMP8_9ACTN</name>
<keyword evidence="2" id="KW-1185">Reference proteome</keyword>
<sequence length="164" mass="17809">MLLQKQEIVGVKSVGSGRVLGAVELDRCLFNGAVLAQFDDPGLGLVVRDVTARRCRATRCVVQGVRFEDVRVDGLAITSLLHLHGCVFKHVTLAGNIGPLMATPPNFGLPQDLQDRFTAGMVSYYADVDWALDISRAAVAPTRSRHFATYKAELEVLRSEGLAD</sequence>
<protein>
    <recommendedName>
        <fullName evidence="3">Pentapeptide repeat-containing protein</fullName>
    </recommendedName>
</protein>
<dbReference type="RefSeq" id="WP_046591929.1">
    <property type="nucleotide sequence ID" value="NZ_LAVA02000097.1"/>
</dbReference>
<dbReference type="EMBL" id="LAVA02000097">
    <property type="protein sequence ID" value="OIJ63571.1"/>
    <property type="molecule type" value="Genomic_DNA"/>
</dbReference>
<evidence type="ECO:0000313" key="1">
    <source>
        <dbReference type="EMBL" id="OIJ63571.1"/>
    </source>
</evidence>
<dbReference type="OrthoDB" id="3682445at2"/>
<gene>
    <name evidence="1" type="ORF">WN71_032605</name>
</gene>
<dbReference type="Proteomes" id="UP000034196">
    <property type="component" value="Unassembled WGS sequence"/>
</dbReference>
<accession>A0A1J4NMP8</accession>
<comment type="caution">
    <text evidence="1">The sequence shown here is derived from an EMBL/GenBank/DDBJ whole genome shotgun (WGS) entry which is preliminary data.</text>
</comment>
<dbReference type="AlphaFoldDB" id="A0A1J4NMP8"/>
<evidence type="ECO:0008006" key="3">
    <source>
        <dbReference type="Google" id="ProtNLM"/>
    </source>
</evidence>
<evidence type="ECO:0000313" key="2">
    <source>
        <dbReference type="Proteomes" id="UP000034196"/>
    </source>
</evidence>